<feature type="region of interest" description="Disordered" evidence="1">
    <location>
        <begin position="1"/>
        <end position="36"/>
    </location>
</feature>
<feature type="compositionally biased region" description="Polar residues" evidence="1">
    <location>
        <begin position="10"/>
        <end position="21"/>
    </location>
</feature>
<evidence type="ECO:0000313" key="2">
    <source>
        <dbReference type="EMBL" id="CEK66408.1"/>
    </source>
</evidence>
<dbReference type="EMBL" id="HACG01019543">
    <property type="protein sequence ID" value="CEK66408.1"/>
    <property type="molecule type" value="Transcribed_RNA"/>
</dbReference>
<evidence type="ECO:0000256" key="1">
    <source>
        <dbReference type="SAM" id="MobiDB-lite"/>
    </source>
</evidence>
<name>A0A0B6ZD13_9EUPU</name>
<gene>
    <name evidence="2" type="primary">ORF58627</name>
</gene>
<organism evidence="2">
    <name type="scientific">Arion vulgaris</name>
    <dbReference type="NCBI Taxonomy" id="1028688"/>
    <lineage>
        <taxon>Eukaryota</taxon>
        <taxon>Metazoa</taxon>
        <taxon>Spiralia</taxon>
        <taxon>Lophotrochozoa</taxon>
        <taxon>Mollusca</taxon>
        <taxon>Gastropoda</taxon>
        <taxon>Heterobranchia</taxon>
        <taxon>Euthyneura</taxon>
        <taxon>Panpulmonata</taxon>
        <taxon>Eupulmonata</taxon>
        <taxon>Stylommatophora</taxon>
        <taxon>Helicina</taxon>
        <taxon>Arionoidea</taxon>
        <taxon>Arionidae</taxon>
        <taxon>Arion</taxon>
    </lineage>
</organism>
<sequence>MNRPSVHYLGNQSSVKYATPNSKKQSRKKKRKKSQLAGMDIICPHLLLQTGKLIMLNSQVYRQEMKYSLSQITIDVTSVLHTLTKSEYIGHCRLTILKYANGCFNSNPV</sequence>
<protein>
    <submittedName>
        <fullName evidence="2">Uncharacterized protein</fullName>
    </submittedName>
</protein>
<dbReference type="AlphaFoldDB" id="A0A0B6ZD13"/>
<feature type="compositionally biased region" description="Basic residues" evidence="1">
    <location>
        <begin position="24"/>
        <end position="34"/>
    </location>
</feature>
<reference evidence="2" key="1">
    <citation type="submission" date="2014-12" db="EMBL/GenBank/DDBJ databases">
        <title>Insight into the proteome of Arion vulgaris.</title>
        <authorList>
            <person name="Aradska J."/>
            <person name="Bulat T."/>
            <person name="Smidak R."/>
            <person name="Sarate P."/>
            <person name="Gangsoo J."/>
            <person name="Sialana F."/>
            <person name="Bilban M."/>
            <person name="Lubec G."/>
        </authorList>
    </citation>
    <scope>NUCLEOTIDE SEQUENCE</scope>
    <source>
        <tissue evidence="2">Skin</tissue>
    </source>
</reference>
<accession>A0A0B6ZD13</accession>
<proteinExistence type="predicted"/>